<keyword evidence="1" id="KW-0472">Membrane</keyword>
<reference evidence="2 3" key="1">
    <citation type="submission" date="2020-08" db="EMBL/GenBank/DDBJ databases">
        <title>Genomic Encyclopedia of Archaeal and Bacterial Type Strains, Phase II (KMG-II): from individual species to whole genera.</title>
        <authorList>
            <person name="Goeker M."/>
        </authorList>
    </citation>
    <scope>NUCLEOTIDE SEQUENCE [LARGE SCALE GENOMIC DNA]</scope>
    <source>
        <strain evidence="2 3">DSM 23288</strain>
    </source>
</reference>
<dbReference type="Proteomes" id="UP000585272">
    <property type="component" value="Unassembled WGS sequence"/>
</dbReference>
<keyword evidence="1" id="KW-1133">Transmembrane helix</keyword>
<evidence type="ECO:0000256" key="1">
    <source>
        <dbReference type="SAM" id="Phobius"/>
    </source>
</evidence>
<keyword evidence="1" id="KW-0812">Transmembrane</keyword>
<comment type="caution">
    <text evidence="2">The sequence shown here is derived from an EMBL/GenBank/DDBJ whole genome shotgun (WGS) entry which is preliminary data.</text>
</comment>
<evidence type="ECO:0000313" key="3">
    <source>
        <dbReference type="Proteomes" id="UP000585272"/>
    </source>
</evidence>
<name>A0A840I9K4_9ACTN</name>
<feature type="transmembrane region" description="Helical" evidence="1">
    <location>
        <begin position="20"/>
        <end position="40"/>
    </location>
</feature>
<dbReference type="AlphaFoldDB" id="A0A840I9K4"/>
<keyword evidence="3" id="KW-1185">Reference proteome</keyword>
<proteinExistence type="predicted"/>
<sequence length="44" mass="4749">MAVRRQRRGKVDDEPGSGLALAVAGLFTIAVLAMIVWILVEHGM</sequence>
<organism evidence="2 3">
    <name type="scientific">Conexibacter arvalis</name>
    <dbReference type="NCBI Taxonomy" id="912552"/>
    <lineage>
        <taxon>Bacteria</taxon>
        <taxon>Bacillati</taxon>
        <taxon>Actinomycetota</taxon>
        <taxon>Thermoleophilia</taxon>
        <taxon>Solirubrobacterales</taxon>
        <taxon>Conexibacteraceae</taxon>
        <taxon>Conexibacter</taxon>
    </lineage>
</organism>
<evidence type="ECO:0000313" key="2">
    <source>
        <dbReference type="EMBL" id="MBB4660610.1"/>
    </source>
</evidence>
<gene>
    <name evidence="2" type="ORF">BDZ31_000183</name>
</gene>
<accession>A0A840I9K4</accession>
<dbReference type="EMBL" id="JACHNU010000001">
    <property type="protein sequence ID" value="MBB4660610.1"/>
    <property type="molecule type" value="Genomic_DNA"/>
</dbReference>
<protein>
    <submittedName>
        <fullName evidence="2">Uncharacterized protein</fullName>
    </submittedName>
</protein>
<dbReference type="RefSeq" id="WP_281381453.1">
    <property type="nucleotide sequence ID" value="NZ_JACHNU010000001.1"/>
</dbReference>